<sequence length="220" mass="24370">MPEPTPLPRRGRGARAGLDLDTIIDAARGIAPEDLTMQGVATRLGVDRKALNHYVSDRESLLELLAIDAFRTRVAADRLDLGDTWQDACRAYARSMWRSLVDVGPWLPYFRFTSPRDLAITGPADVIAERMLAAGFAPVTVSRAMHLLVTICRGFAQDAVIGSREGGHPQVEDLRQALMSEREGYAALRTLIDARVDNYGEEQFAFDIDAFLAAMERLRP</sequence>
<dbReference type="KEGG" id="maur:BOH66_04810"/>
<keyword evidence="2" id="KW-1185">Reference proteome</keyword>
<evidence type="ECO:0000313" key="1">
    <source>
        <dbReference type="EMBL" id="APZ33662.1"/>
    </source>
</evidence>
<name>A0A1P8U6B8_9MICO</name>
<protein>
    <recommendedName>
        <fullName evidence="3">Tetracycline repressor TetR C-terminal domain-containing protein</fullName>
    </recommendedName>
</protein>
<dbReference type="SUPFAM" id="SSF48498">
    <property type="entry name" value="Tetracyclin repressor-like, C-terminal domain"/>
    <property type="match status" value="1"/>
</dbReference>
<dbReference type="Proteomes" id="UP000187185">
    <property type="component" value="Chromosome"/>
</dbReference>
<dbReference type="InterPro" id="IPR009057">
    <property type="entry name" value="Homeodomain-like_sf"/>
</dbReference>
<proteinExistence type="predicted"/>
<dbReference type="SUPFAM" id="SSF46689">
    <property type="entry name" value="Homeodomain-like"/>
    <property type="match status" value="1"/>
</dbReference>
<dbReference type="EMBL" id="CP018762">
    <property type="protein sequence ID" value="APZ33662.1"/>
    <property type="molecule type" value="Genomic_DNA"/>
</dbReference>
<dbReference type="InterPro" id="IPR036271">
    <property type="entry name" value="Tet_transcr_reg_TetR-rel_C_sf"/>
</dbReference>
<evidence type="ECO:0008006" key="3">
    <source>
        <dbReference type="Google" id="ProtNLM"/>
    </source>
</evidence>
<dbReference type="AlphaFoldDB" id="A0A1P8U6B8"/>
<dbReference type="STRING" id="36805.BOH66_04810"/>
<evidence type="ECO:0000313" key="2">
    <source>
        <dbReference type="Proteomes" id="UP000187185"/>
    </source>
</evidence>
<dbReference type="RefSeq" id="WP_076689780.1">
    <property type="nucleotide sequence ID" value="NZ_CP018762.1"/>
</dbReference>
<accession>A0A1P8U6B8</accession>
<dbReference type="OrthoDB" id="3209904at2"/>
<gene>
    <name evidence="1" type="ORF">BOH66_04810</name>
</gene>
<dbReference type="Gene3D" id="1.10.10.60">
    <property type="entry name" value="Homeodomain-like"/>
    <property type="match status" value="1"/>
</dbReference>
<dbReference type="Gene3D" id="1.10.357.10">
    <property type="entry name" value="Tetracycline Repressor, domain 2"/>
    <property type="match status" value="1"/>
</dbReference>
<organism evidence="1 2">
    <name type="scientific">Microbacterium aurum</name>
    <dbReference type="NCBI Taxonomy" id="36805"/>
    <lineage>
        <taxon>Bacteria</taxon>
        <taxon>Bacillati</taxon>
        <taxon>Actinomycetota</taxon>
        <taxon>Actinomycetes</taxon>
        <taxon>Micrococcales</taxon>
        <taxon>Microbacteriaceae</taxon>
        <taxon>Microbacterium</taxon>
    </lineage>
</organism>
<reference evidence="1 2" key="1">
    <citation type="submission" date="2016-12" db="EMBL/GenBank/DDBJ databases">
        <title>Complete genome sequence of Microbacterium aurum KACC 15219.</title>
        <authorList>
            <person name="Jung Y."/>
            <person name="Shin J.-H."/>
            <person name="Lee Y.-J."/>
            <person name="Yi H."/>
            <person name="Bahn Y.-S."/>
            <person name="Kim J.F."/>
            <person name="Lee D.-W."/>
        </authorList>
    </citation>
    <scope>NUCLEOTIDE SEQUENCE [LARGE SCALE GENOMIC DNA]</scope>
    <source>
        <strain evidence="1 2">KACC 15219</strain>
    </source>
</reference>